<evidence type="ECO:0000256" key="2">
    <source>
        <dbReference type="SAM" id="SignalP"/>
    </source>
</evidence>
<dbReference type="SUPFAM" id="SSF82171">
    <property type="entry name" value="DPP6 N-terminal domain-like"/>
    <property type="match status" value="2"/>
</dbReference>
<evidence type="ECO:0000256" key="1">
    <source>
        <dbReference type="ARBA" id="ARBA00009820"/>
    </source>
</evidence>
<dbReference type="Pfam" id="PF01979">
    <property type="entry name" value="Amidohydro_1"/>
    <property type="match status" value="1"/>
</dbReference>
<feature type="chain" id="PRO_5046075946" evidence="2">
    <location>
        <begin position="30"/>
        <end position="1125"/>
    </location>
</feature>
<dbReference type="InterPro" id="IPR032466">
    <property type="entry name" value="Metal_Hydrolase"/>
</dbReference>
<dbReference type="InterPro" id="IPR011059">
    <property type="entry name" value="Metal-dep_hydrolase_composite"/>
</dbReference>
<dbReference type="RefSeq" id="WP_273642179.1">
    <property type="nucleotide sequence ID" value="NZ_JAQQXP010000003.1"/>
</dbReference>
<feature type="domain" description="Amidohydrolase-related" evidence="3">
    <location>
        <begin position="980"/>
        <end position="1075"/>
    </location>
</feature>
<organism evidence="4 5">
    <name type="scientific">Alteromonas gilva</name>
    <dbReference type="NCBI Taxonomy" id="2987522"/>
    <lineage>
        <taxon>Bacteria</taxon>
        <taxon>Pseudomonadati</taxon>
        <taxon>Pseudomonadota</taxon>
        <taxon>Gammaproteobacteria</taxon>
        <taxon>Alteromonadales</taxon>
        <taxon>Alteromonadaceae</taxon>
        <taxon>Alteromonas/Salinimonas group</taxon>
        <taxon>Alteromonas</taxon>
    </lineage>
</organism>
<dbReference type="SUPFAM" id="SSF51556">
    <property type="entry name" value="Metallo-dependent hydrolases"/>
    <property type="match status" value="1"/>
</dbReference>
<dbReference type="Gene3D" id="2.120.10.60">
    <property type="entry name" value="Tricorn protease N-terminal domain"/>
    <property type="match status" value="1"/>
</dbReference>
<feature type="signal peptide" evidence="2">
    <location>
        <begin position="1"/>
        <end position="29"/>
    </location>
</feature>
<dbReference type="PANTHER" id="PTHR36842">
    <property type="entry name" value="PROTEIN TOLB HOMOLOG"/>
    <property type="match status" value="1"/>
</dbReference>
<dbReference type="Proteomes" id="UP001218788">
    <property type="component" value="Unassembled WGS sequence"/>
</dbReference>
<dbReference type="Pfam" id="PF26549">
    <property type="entry name" value="Tricorn_N"/>
    <property type="match status" value="1"/>
</dbReference>
<dbReference type="EMBL" id="JAQQXP010000003">
    <property type="protein sequence ID" value="MDC8832360.1"/>
    <property type="molecule type" value="Genomic_DNA"/>
</dbReference>
<dbReference type="SUPFAM" id="SSF51338">
    <property type="entry name" value="Composite domain of metallo-dependent hydrolases"/>
    <property type="match status" value="1"/>
</dbReference>
<dbReference type="Pfam" id="PF07676">
    <property type="entry name" value="PD40"/>
    <property type="match status" value="3"/>
</dbReference>
<name>A0ABT5L5P3_9ALTE</name>
<reference evidence="4 5" key="1">
    <citation type="submission" date="2022-10" db="EMBL/GenBank/DDBJ databases">
        <title>Alteromonas sp. chi3 Genome sequencing.</title>
        <authorList>
            <person name="Park S."/>
        </authorList>
    </citation>
    <scope>NUCLEOTIDE SEQUENCE [LARGE SCALE GENOMIC DNA]</scope>
    <source>
        <strain evidence="5">chi3</strain>
    </source>
</reference>
<evidence type="ECO:0000259" key="3">
    <source>
        <dbReference type="Pfam" id="PF01979"/>
    </source>
</evidence>
<keyword evidence="2" id="KW-0732">Signal</keyword>
<comment type="similarity">
    <text evidence="1">Belongs to the TolB family.</text>
</comment>
<accession>A0ABT5L5P3</accession>
<dbReference type="Gene3D" id="2.120.10.30">
    <property type="entry name" value="TolB, C-terminal domain"/>
    <property type="match status" value="2"/>
</dbReference>
<dbReference type="InterPro" id="IPR006680">
    <property type="entry name" value="Amidohydro-rel"/>
</dbReference>
<comment type="caution">
    <text evidence="4">The sequence shown here is derived from an EMBL/GenBank/DDBJ whole genome shotgun (WGS) entry which is preliminary data.</text>
</comment>
<keyword evidence="5" id="KW-1185">Reference proteome</keyword>
<dbReference type="Gene3D" id="2.30.40.10">
    <property type="entry name" value="Urease, subunit C, domain 1"/>
    <property type="match status" value="2"/>
</dbReference>
<sequence length="1125" mass="125261">MNLTTFMDNKKNRYWRLSAAVFASLSVLTAPVISAPQEETTDEVADQTETPWEVTAPPFSLNEININTTETTWSSLDVAPSGDYFLFDMLGDIYKADLDGGNATALTQDFAWNIHPAIAPDGSKIAFISDRGGVSNVWVMDADGSNLRQITKEKNNTIHSPKWSPDGEYLVVTKGITSTRSIPAGEIWLYHHSGGSGVPIKERVSGQREQNNITDPVFSHDGQYIYYTQNTVSGHRFSYNRDPLEGIFAVTRFDRKTGEEHRLISGTGGAVVPTPSPDGKYIAFLRRVKYDTGLFIKDLTTGEETLLTRDMERDMQEGFGVEGYYAYYDWTPDSKSIVYWAGGKFHRLNIDDKSVASIPVAVEATVKYADALRFDVDVAPDTFDVKMIRWSQKSPDGKSVLFQALGKLYVKDLKSGKMQRLTRQNEHDEYSPRYSSDGKSIIYTTWHDDALGSVRIVSARGGKGKVITTQPGHYVEPAFSPDGEWVTYRKFTGGYLLNPKYSSEPGLYVMNLSQKTPVKVSSAGSQPHFAGDTDRVYFTERNYDSPYGATQLASVNLNGDDHRVHLYGADKVAEYRLSPDRQWVAFVHQFNTYVTPFVDNGKKVTIGPDMTSMPVTQLSDRAGEYLTWSPQSDSVGWFHGPYYFERELADAFAFAGSKAEDELPAPLAEGLDLSFSADTDKPRGYKALVGGTVVTMRDADATQEIIEDGVVLISDNRIAAVGKRGEVDIPADAMLIDTSGKTVLPGLIDTHAHGGQGRSEIIPQQNWTQYSNLSFGVTTIHDPSNDTTEIFAASELQRTGQRVAPRTYSTGTILYGAEGLGYKAVINNYDDAYFHVQRLKDAGAISVKSYNQPRRDQRQQVLWAAKNQQMMVVPEGGGKFQQNLTMLVDGHTGLEHSLPIAQGYSDLTQLWKATEFGYTPTFVVSYGGLMGEEYWYDRTEVWKNERLLRYVPSTILDARAIRRPTAPDDQYNHFNVAEYAKTLRDEGVSVHIGAHGQREGLAAHWELWLMNQGGFTPWEALRGATIDGAKHLGMGKDLGSIEPGKLADLMITDGDVLNNIRRSEYVTYTVINGRVYDVATMNEMGSKQKRAAFFFEGNNKAFMPSQTAAEVDAKARQYHWSHTNH</sequence>
<protein>
    <submittedName>
        <fullName evidence="4">Amidohydrolase family protein</fullName>
    </submittedName>
</protein>
<evidence type="ECO:0000313" key="4">
    <source>
        <dbReference type="EMBL" id="MDC8832360.1"/>
    </source>
</evidence>
<dbReference type="PANTHER" id="PTHR36842:SF1">
    <property type="entry name" value="PROTEIN TOLB"/>
    <property type="match status" value="1"/>
</dbReference>
<dbReference type="InterPro" id="IPR011042">
    <property type="entry name" value="6-blade_b-propeller_TolB-like"/>
</dbReference>
<evidence type="ECO:0000313" key="5">
    <source>
        <dbReference type="Proteomes" id="UP001218788"/>
    </source>
</evidence>
<proteinExistence type="inferred from homology"/>
<dbReference type="Gene3D" id="3.20.20.140">
    <property type="entry name" value="Metal-dependent hydrolases"/>
    <property type="match status" value="2"/>
</dbReference>
<gene>
    <name evidence="4" type="ORF">OIK42_16515</name>
</gene>
<dbReference type="InterPro" id="IPR011659">
    <property type="entry name" value="WD40"/>
</dbReference>